<protein>
    <submittedName>
        <fullName evidence="1">TIGR02444 family protein</fullName>
    </submittedName>
</protein>
<sequence>MTDDSTATLVALRAGLGADPLWDFALAFYARPGVEAACLCLQDEAGIDVCELLWHCWLYRHGLTLREEPPELEAIRRWQRSVTQSLRDLRRQLKAEAARSPGIADVRRRIQQAELAAERETLQRLQCLAKQAEPLTPLSADDPGLVTSLASRWKLQKKAQLLALQTLEYRLDPL</sequence>
<dbReference type="RefSeq" id="WP_219793346.1">
    <property type="nucleotide sequence ID" value="NZ_JAHYCA010000007.1"/>
</dbReference>
<comment type="caution">
    <text evidence="1">The sequence shown here is derived from an EMBL/GenBank/DDBJ whole genome shotgun (WGS) entry which is preliminary data.</text>
</comment>
<organism evidence="1 2">
    <name type="scientific">Billgrantia antri</name>
    <dbReference type="NCBI Taxonomy" id="2846777"/>
    <lineage>
        <taxon>Bacteria</taxon>
        <taxon>Pseudomonadati</taxon>
        <taxon>Pseudomonadota</taxon>
        <taxon>Gammaproteobacteria</taxon>
        <taxon>Oceanospirillales</taxon>
        <taxon>Halomonadaceae</taxon>
        <taxon>Billgrantia</taxon>
    </lineage>
</organism>
<keyword evidence="2" id="KW-1185">Reference proteome</keyword>
<dbReference type="NCBIfam" id="TIGR02444">
    <property type="entry name" value="TIGR02444 family protein"/>
    <property type="match status" value="1"/>
</dbReference>
<dbReference type="Proteomes" id="UP000769617">
    <property type="component" value="Unassembled WGS sequence"/>
</dbReference>
<proteinExistence type="predicted"/>
<dbReference type="EMBL" id="JAHYCA010000007">
    <property type="protein sequence ID" value="MBW6393081.1"/>
    <property type="molecule type" value="Genomic_DNA"/>
</dbReference>
<gene>
    <name evidence="1" type="ORF">KPL81_18155</name>
</gene>
<accession>A0ABS6ZSM2</accession>
<name>A0ABS6ZSM2_9GAMM</name>
<evidence type="ECO:0000313" key="1">
    <source>
        <dbReference type="EMBL" id="MBW6393081.1"/>
    </source>
</evidence>
<dbReference type="InterPro" id="IPR012659">
    <property type="entry name" value="CHP02444"/>
</dbReference>
<dbReference type="Pfam" id="PF09523">
    <property type="entry name" value="DUF2390"/>
    <property type="match status" value="1"/>
</dbReference>
<reference evidence="1 2" key="1">
    <citation type="submission" date="2021-07" db="EMBL/GenBank/DDBJ databases">
        <authorList>
            <person name="So Y."/>
        </authorList>
    </citation>
    <scope>NUCLEOTIDE SEQUENCE [LARGE SCALE GENOMIC DNA]</scope>
    <source>
        <strain evidence="1 2">Y3S6</strain>
    </source>
</reference>
<evidence type="ECO:0000313" key="2">
    <source>
        <dbReference type="Proteomes" id="UP000769617"/>
    </source>
</evidence>